<gene>
    <name evidence="1" type="ORF">CLOSTMETH_01687</name>
</gene>
<reference evidence="1 2" key="1">
    <citation type="submission" date="2009-01" db="EMBL/GenBank/DDBJ databases">
        <authorList>
            <person name="Fulton L."/>
            <person name="Clifton S."/>
            <person name="Fulton B."/>
            <person name="Xu J."/>
            <person name="Minx P."/>
            <person name="Pepin K.H."/>
            <person name="Johnson M."/>
            <person name="Bhonagiri V."/>
            <person name="Nash W.E."/>
            <person name="Mardis E.R."/>
            <person name="Wilson R.K."/>
        </authorList>
    </citation>
    <scope>NUCLEOTIDE SEQUENCE [LARGE SCALE GENOMIC DNA]</scope>
    <source>
        <strain evidence="1 2">DSM 5476</strain>
    </source>
</reference>
<sequence length="74" mass="8773">MSEQNTDVKSLAQSLLLRVYKVKLQISCGVFTKILKKAFFHEKREDIRESIRTLCQWKCVDIIEEGVQIIFTYY</sequence>
<organism evidence="1 2">
    <name type="scientific">[Clostridium] methylpentosum DSM 5476</name>
    <dbReference type="NCBI Taxonomy" id="537013"/>
    <lineage>
        <taxon>Bacteria</taxon>
        <taxon>Bacillati</taxon>
        <taxon>Bacillota</taxon>
        <taxon>Clostridia</taxon>
        <taxon>Eubacteriales</taxon>
        <taxon>Oscillospiraceae</taxon>
        <taxon>Oscillospiraceae incertae sedis</taxon>
    </lineage>
</organism>
<name>C0ECW6_9FIRM</name>
<comment type="caution">
    <text evidence="1">The sequence shown here is derived from an EMBL/GenBank/DDBJ whole genome shotgun (WGS) entry which is preliminary data.</text>
</comment>
<dbReference type="EMBL" id="ACEC01000058">
    <property type="protein sequence ID" value="EEG30618.1"/>
    <property type="molecule type" value="Genomic_DNA"/>
</dbReference>
<protein>
    <submittedName>
        <fullName evidence="1">Uncharacterized protein</fullName>
    </submittedName>
</protein>
<dbReference type="AlphaFoldDB" id="C0ECW6"/>
<evidence type="ECO:0000313" key="2">
    <source>
        <dbReference type="Proteomes" id="UP000003340"/>
    </source>
</evidence>
<reference evidence="1 2" key="2">
    <citation type="submission" date="2009-02" db="EMBL/GenBank/DDBJ databases">
        <title>Draft genome sequence of Clostridium methylpentosum (DSM 5476).</title>
        <authorList>
            <person name="Sudarsanam P."/>
            <person name="Ley R."/>
            <person name="Guruge J."/>
            <person name="Turnbaugh P.J."/>
            <person name="Mahowald M."/>
            <person name="Liep D."/>
            <person name="Gordon J."/>
        </authorList>
    </citation>
    <scope>NUCLEOTIDE SEQUENCE [LARGE SCALE GENOMIC DNA]</scope>
    <source>
        <strain evidence="1 2">DSM 5476</strain>
    </source>
</reference>
<evidence type="ECO:0000313" key="1">
    <source>
        <dbReference type="EMBL" id="EEG30618.1"/>
    </source>
</evidence>
<accession>C0ECW6</accession>
<dbReference type="HOGENOM" id="CLU_2681197_0_0_9"/>
<keyword evidence="2" id="KW-1185">Reference proteome</keyword>
<proteinExistence type="predicted"/>
<dbReference type="Proteomes" id="UP000003340">
    <property type="component" value="Unassembled WGS sequence"/>
</dbReference>